<comment type="caution">
    <text evidence="2">The sequence shown here is derived from an EMBL/GenBank/DDBJ whole genome shotgun (WGS) entry which is preliminary data.</text>
</comment>
<name>A0ABU0IXM9_9CAUL</name>
<protein>
    <submittedName>
        <fullName evidence="2">Uncharacterized protein</fullName>
    </submittedName>
</protein>
<organism evidence="2 3">
    <name type="scientific">Caulobacter ginsengisoli</name>
    <dbReference type="NCBI Taxonomy" id="400775"/>
    <lineage>
        <taxon>Bacteria</taxon>
        <taxon>Pseudomonadati</taxon>
        <taxon>Pseudomonadota</taxon>
        <taxon>Alphaproteobacteria</taxon>
        <taxon>Caulobacterales</taxon>
        <taxon>Caulobacteraceae</taxon>
        <taxon>Caulobacter</taxon>
    </lineage>
</organism>
<feature type="transmembrane region" description="Helical" evidence="1">
    <location>
        <begin position="6"/>
        <end position="28"/>
    </location>
</feature>
<keyword evidence="3" id="KW-1185">Reference proteome</keyword>
<keyword evidence="1" id="KW-0472">Membrane</keyword>
<reference evidence="2 3" key="1">
    <citation type="submission" date="2023-07" db="EMBL/GenBank/DDBJ databases">
        <title>Genomic Encyclopedia of Type Strains, Phase IV (KMG-IV): sequencing the most valuable type-strain genomes for metagenomic binning, comparative biology and taxonomic classification.</title>
        <authorList>
            <person name="Goeker M."/>
        </authorList>
    </citation>
    <scope>NUCLEOTIDE SEQUENCE [LARGE SCALE GENOMIC DNA]</scope>
    <source>
        <strain evidence="2 3">DSM 18695</strain>
    </source>
</reference>
<evidence type="ECO:0000313" key="2">
    <source>
        <dbReference type="EMBL" id="MDQ0466767.1"/>
    </source>
</evidence>
<dbReference type="Proteomes" id="UP001228905">
    <property type="component" value="Unassembled WGS sequence"/>
</dbReference>
<gene>
    <name evidence="2" type="ORF">QO010_004563</name>
</gene>
<sequence length="34" mass="3735">MPLPTLYLYGVIGAFSVFALTLFVVSLLTTTTKR</sequence>
<evidence type="ECO:0000256" key="1">
    <source>
        <dbReference type="SAM" id="Phobius"/>
    </source>
</evidence>
<keyword evidence="1" id="KW-1133">Transmembrane helix</keyword>
<keyword evidence="1" id="KW-0812">Transmembrane</keyword>
<evidence type="ECO:0000313" key="3">
    <source>
        <dbReference type="Proteomes" id="UP001228905"/>
    </source>
</evidence>
<accession>A0ABU0IXM9</accession>
<dbReference type="EMBL" id="JAUSVS010000014">
    <property type="protein sequence ID" value="MDQ0466767.1"/>
    <property type="molecule type" value="Genomic_DNA"/>
</dbReference>
<proteinExistence type="predicted"/>